<evidence type="ECO:0000313" key="2">
    <source>
        <dbReference type="EMBL" id="PIZ71414.1"/>
    </source>
</evidence>
<dbReference type="Gene3D" id="3.40.30.10">
    <property type="entry name" value="Glutaredoxin"/>
    <property type="match status" value="1"/>
</dbReference>
<dbReference type="PROSITE" id="PS51354">
    <property type="entry name" value="GLUTAREDOXIN_2"/>
    <property type="match status" value="1"/>
</dbReference>
<name>A0A2M7UJK0_9BACT</name>
<dbReference type="GO" id="GO:0009055">
    <property type="term" value="F:electron transfer activity"/>
    <property type="evidence" value="ECO:0007669"/>
    <property type="project" value="TreeGrafter"/>
</dbReference>
<dbReference type="PANTHER" id="PTHR34386:SF1">
    <property type="entry name" value="GLUTAREDOXIN-LIKE PROTEIN NRDH"/>
    <property type="match status" value="1"/>
</dbReference>
<gene>
    <name evidence="2" type="ORF">COY09_00705</name>
</gene>
<dbReference type="EMBL" id="PFOI01000014">
    <property type="protein sequence ID" value="PIZ71414.1"/>
    <property type="molecule type" value="Genomic_DNA"/>
</dbReference>
<dbReference type="PANTHER" id="PTHR34386">
    <property type="entry name" value="GLUTAREDOXIN"/>
    <property type="match status" value="1"/>
</dbReference>
<accession>A0A2M7UJK0</accession>
<proteinExistence type="predicted"/>
<dbReference type="AlphaFoldDB" id="A0A2M7UJK0"/>
<dbReference type="InterPro" id="IPR051548">
    <property type="entry name" value="Grx-like_ET"/>
</dbReference>
<organism evidence="2 3">
    <name type="scientific">Candidatus Portnoybacteria bacterium CG_4_10_14_0_2_um_filter_39_11</name>
    <dbReference type="NCBI Taxonomy" id="1974797"/>
    <lineage>
        <taxon>Bacteria</taxon>
        <taxon>Candidatus Portnoyibacteriota</taxon>
    </lineage>
</organism>
<evidence type="ECO:0000259" key="1">
    <source>
        <dbReference type="Pfam" id="PF00462"/>
    </source>
</evidence>
<evidence type="ECO:0000313" key="3">
    <source>
        <dbReference type="Proteomes" id="UP000231071"/>
    </source>
</evidence>
<comment type="caution">
    <text evidence="2">The sequence shown here is derived from an EMBL/GenBank/DDBJ whole genome shotgun (WGS) entry which is preliminary data.</text>
</comment>
<dbReference type="Proteomes" id="UP000231071">
    <property type="component" value="Unassembled WGS sequence"/>
</dbReference>
<dbReference type="InterPro" id="IPR002109">
    <property type="entry name" value="Glutaredoxin"/>
</dbReference>
<dbReference type="InterPro" id="IPR036249">
    <property type="entry name" value="Thioredoxin-like_sf"/>
</dbReference>
<dbReference type="SUPFAM" id="SSF52833">
    <property type="entry name" value="Thioredoxin-like"/>
    <property type="match status" value="1"/>
</dbReference>
<sequence length="86" mass="9959">MEQNKIEQKHKVIVYTTPTCPYCVTLKAFLDEHQIPYEHKDASDPQVQQEMFVKCQCFSVPVIDIDGKIIVGFNRQEICTALDIKE</sequence>
<dbReference type="CDD" id="cd02976">
    <property type="entry name" value="NrdH"/>
    <property type="match status" value="1"/>
</dbReference>
<feature type="domain" description="Glutaredoxin" evidence="1">
    <location>
        <begin position="12"/>
        <end position="70"/>
    </location>
</feature>
<dbReference type="Pfam" id="PF00462">
    <property type="entry name" value="Glutaredoxin"/>
    <property type="match status" value="1"/>
</dbReference>
<reference evidence="3" key="1">
    <citation type="submission" date="2017-09" db="EMBL/GenBank/DDBJ databases">
        <title>Depth-based differentiation of microbial function through sediment-hosted aquifers and enrichment of novel symbionts in the deep terrestrial subsurface.</title>
        <authorList>
            <person name="Probst A.J."/>
            <person name="Ladd B."/>
            <person name="Jarett J.K."/>
            <person name="Geller-Mcgrath D.E."/>
            <person name="Sieber C.M.K."/>
            <person name="Emerson J.B."/>
            <person name="Anantharaman K."/>
            <person name="Thomas B.C."/>
            <person name="Malmstrom R."/>
            <person name="Stieglmeier M."/>
            <person name="Klingl A."/>
            <person name="Woyke T."/>
            <person name="Ryan C.M."/>
            <person name="Banfield J.F."/>
        </authorList>
    </citation>
    <scope>NUCLEOTIDE SEQUENCE [LARGE SCALE GENOMIC DNA]</scope>
</reference>
<protein>
    <submittedName>
        <fullName evidence="2">NrdH-redoxin</fullName>
    </submittedName>
</protein>
<dbReference type="GO" id="GO:0045454">
    <property type="term" value="P:cell redox homeostasis"/>
    <property type="evidence" value="ECO:0007669"/>
    <property type="project" value="TreeGrafter"/>
</dbReference>